<gene>
    <name evidence="2" type="ORF">PCIT_a0706</name>
</gene>
<keyword evidence="1" id="KW-1133">Transmembrane helix</keyword>
<dbReference type="AlphaFoldDB" id="A0AAD4AL15"/>
<feature type="transmembrane region" description="Helical" evidence="1">
    <location>
        <begin position="12"/>
        <end position="32"/>
    </location>
</feature>
<accession>A0AAD4AL15</accession>
<organism evidence="2 3">
    <name type="scientific">Pseudoalteromonas citrea</name>
    <dbReference type="NCBI Taxonomy" id="43655"/>
    <lineage>
        <taxon>Bacteria</taxon>
        <taxon>Pseudomonadati</taxon>
        <taxon>Pseudomonadota</taxon>
        <taxon>Gammaproteobacteria</taxon>
        <taxon>Alteromonadales</taxon>
        <taxon>Pseudoalteromonadaceae</taxon>
        <taxon>Pseudoalteromonas</taxon>
    </lineage>
</organism>
<name>A0AAD4AL15_9GAMM</name>
<reference evidence="2" key="2">
    <citation type="submission" date="2015-03" db="EMBL/GenBank/DDBJ databases">
        <title>Genome sequence of Pseudoalteromonas citrea.</title>
        <authorList>
            <person name="Xie B.-B."/>
            <person name="Rong J.-C."/>
            <person name="Qin Q.-L."/>
            <person name="Zhang Y.-Z."/>
        </authorList>
    </citation>
    <scope>NUCLEOTIDE SEQUENCE</scope>
    <source>
        <strain evidence="2">DSM 8771</strain>
    </source>
</reference>
<dbReference type="Proteomes" id="UP000016487">
    <property type="component" value="Unassembled WGS sequence"/>
</dbReference>
<protein>
    <submittedName>
        <fullName evidence="2">Uncharacterized protein</fullName>
    </submittedName>
</protein>
<sequence length="40" mass="4704">MHRILPANKVAIISWFATLQQYLIVCSTYPFLYGKLFRSL</sequence>
<keyword evidence="1" id="KW-0812">Transmembrane</keyword>
<keyword evidence="1" id="KW-0472">Membrane</keyword>
<comment type="caution">
    <text evidence="2">The sequence shown here is derived from an EMBL/GenBank/DDBJ whole genome shotgun (WGS) entry which is preliminary data.</text>
</comment>
<dbReference type="EMBL" id="AHBZ03000014">
    <property type="protein sequence ID" value="KAF7774287.1"/>
    <property type="molecule type" value="Genomic_DNA"/>
</dbReference>
<evidence type="ECO:0000313" key="3">
    <source>
        <dbReference type="Proteomes" id="UP000016487"/>
    </source>
</evidence>
<proteinExistence type="predicted"/>
<evidence type="ECO:0000313" key="2">
    <source>
        <dbReference type="EMBL" id="KAF7774287.1"/>
    </source>
</evidence>
<evidence type="ECO:0000256" key="1">
    <source>
        <dbReference type="SAM" id="Phobius"/>
    </source>
</evidence>
<reference evidence="2" key="1">
    <citation type="journal article" date="2012" name="J. Bacteriol.">
        <title>Genome sequences of type strains of seven species of the marine bacterium Pseudoalteromonas.</title>
        <authorList>
            <person name="Xie B.B."/>
            <person name="Shu Y.L."/>
            <person name="Qin Q.L."/>
            <person name="Rong J.C."/>
            <person name="Zhang X.Y."/>
            <person name="Chen X.L."/>
            <person name="Shi M."/>
            <person name="He H.L."/>
            <person name="Zhou B.C."/>
            <person name="Zhang Y.Z."/>
        </authorList>
    </citation>
    <scope>NUCLEOTIDE SEQUENCE</scope>
    <source>
        <strain evidence="2">DSM 8771</strain>
    </source>
</reference>